<dbReference type="EMBL" id="KQ980824">
    <property type="protein sequence ID" value="KYN12509.1"/>
    <property type="molecule type" value="Genomic_DNA"/>
</dbReference>
<evidence type="ECO:0000313" key="1">
    <source>
        <dbReference type="EMBL" id="KYN12509.1"/>
    </source>
</evidence>
<proteinExistence type="predicted"/>
<evidence type="ECO:0000313" key="2">
    <source>
        <dbReference type="Proteomes" id="UP000078492"/>
    </source>
</evidence>
<name>A0A195DJ30_9HYME</name>
<sequence>MLLADRNGKYPPQFERTVEQPSPYLTLVLSGTHLTRRPTRKSCFREFIERRIDVTVDMPPMSEA</sequence>
<keyword evidence="2" id="KW-1185">Reference proteome</keyword>
<reference evidence="1 2" key="1">
    <citation type="submission" date="2015-09" db="EMBL/GenBank/DDBJ databases">
        <title>Trachymyrmex cornetzi WGS genome.</title>
        <authorList>
            <person name="Nygaard S."/>
            <person name="Hu H."/>
            <person name="Boomsma J."/>
            <person name="Zhang G."/>
        </authorList>
    </citation>
    <scope>NUCLEOTIDE SEQUENCE [LARGE SCALE GENOMIC DNA]</scope>
    <source>
        <strain evidence="1">Tcor2-1</strain>
        <tissue evidence="1">Whole body</tissue>
    </source>
</reference>
<protein>
    <submittedName>
        <fullName evidence="1">Uncharacterized protein</fullName>
    </submittedName>
</protein>
<dbReference type="Proteomes" id="UP000078492">
    <property type="component" value="Unassembled WGS sequence"/>
</dbReference>
<organism evidence="1 2">
    <name type="scientific">Trachymyrmex cornetzi</name>
    <dbReference type="NCBI Taxonomy" id="471704"/>
    <lineage>
        <taxon>Eukaryota</taxon>
        <taxon>Metazoa</taxon>
        <taxon>Ecdysozoa</taxon>
        <taxon>Arthropoda</taxon>
        <taxon>Hexapoda</taxon>
        <taxon>Insecta</taxon>
        <taxon>Pterygota</taxon>
        <taxon>Neoptera</taxon>
        <taxon>Endopterygota</taxon>
        <taxon>Hymenoptera</taxon>
        <taxon>Apocrita</taxon>
        <taxon>Aculeata</taxon>
        <taxon>Formicoidea</taxon>
        <taxon>Formicidae</taxon>
        <taxon>Myrmicinae</taxon>
        <taxon>Trachymyrmex</taxon>
    </lineage>
</organism>
<gene>
    <name evidence="1" type="ORF">ALC57_15236</name>
</gene>
<dbReference type="AlphaFoldDB" id="A0A195DJ30"/>
<accession>A0A195DJ30</accession>